<keyword evidence="1" id="KW-0732">Signal</keyword>
<reference evidence="2 3" key="1">
    <citation type="submission" date="2019-10" db="EMBL/GenBank/DDBJ databases">
        <title>New species of Slilvanegrellaceae.</title>
        <authorList>
            <person name="Pitt A."/>
            <person name="Hahn M.W."/>
        </authorList>
    </citation>
    <scope>NUCLEOTIDE SEQUENCE [LARGE SCALE GENOMIC DNA]</scope>
    <source>
        <strain evidence="2 3">SP-Ram-0.45-NSY-1</strain>
    </source>
</reference>
<evidence type="ECO:0000313" key="2">
    <source>
        <dbReference type="EMBL" id="KAB8039024.1"/>
    </source>
</evidence>
<name>A0A6N6VUX2_9BACT</name>
<dbReference type="SUPFAM" id="SSF56784">
    <property type="entry name" value="HAD-like"/>
    <property type="match status" value="1"/>
</dbReference>
<dbReference type="AlphaFoldDB" id="A0A6N6VUX2"/>
<keyword evidence="3" id="KW-1185">Reference proteome</keyword>
<dbReference type="EMBL" id="WFLM01000003">
    <property type="protein sequence ID" value="KAB8039024.1"/>
    <property type="molecule type" value="Genomic_DNA"/>
</dbReference>
<gene>
    <name evidence="2" type="ORF">GCL60_09200</name>
</gene>
<dbReference type="Proteomes" id="UP000437748">
    <property type="component" value="Unassembled WGS sequence"/>
</dbReference>
<accession>A0A6N6VUX2</accession>
<dbReference type="RefSeq" id="WP_153420422.1">
    <property type="nucleotide sequence ID" value="NZ_WFLM01000003.1"/>
</dbReference>
<evidence type="ECO:0000256" key="1">
    <source>
        <dbReference type="ARBA" id="ARBA00022729"/>
    </source>
</evidence>
<dbReference type="Gene3D" id="3.40.50.1000">
    <property type="entry name" value="HAD superfamily/HAD-like"/>
    <property type="match status" value="1"/>
</dbReference>
<proteinExistence type="predicted"/>
<dbReference type="InterPro" id="IPR036412">
    <property type="entry name" value="HAD-like_sf"/>
</dbReference>
<protein>
    <recommendedName>
        <fullName evidence="4">HAD family hydrolase</fullName>
    </recommendedName>
</protein>
<dbReference type="InterPro" id="IPR005519">
    <property type="entry name" value="Acid_phosphat_B-like"/>
</dbReference>
<comment type="caution">
    <text evidence="2">The sequence shown here is derived from an EMBL/GenBank/DDBJ whole genome shotgun (WGS) entry which is preliminary data.</text>
</comment>
<sequence length="318" mass="37297">MDANQLWHTIQLQIETIKKETDAMHHPVLERACDSIKEAIDKFFSEQITLGFPHPHPRSRIYRSEPKTWDIRESNSKEILNLILKKAKKAKKNPICVFDLDGTLFDVGYRTIGIIKEWLNSDASLNFDKSLIQKISKINYDHVGYSLSHLFENSGFDLRNQQIMSVFSSIERVWKKKFFDGVSLVHYDDTIKNSLNFVKTIEKNNIEIFYLTGRYWHSMRNGTIEQLKKFNFPFKEKNLILKMNPFEDDQLFKSEQIHNLSQNNEICGNFENEYLNLAYMALEAKDAINVIVDTQHSGRPTPSLEIPIYRISHFDEIE</sequence>
<evidence type="ECO:0000313" key="3">
    <source>
        <dbReference type="Proteomes" id="UP000437748"/>
    </source>
</evidence>
<dbReference type="Pfam" id="PF03767">
    <property type="entry name" value="Acid_phosphat_B"/>
    <property type="match status" value="1"/>
</dbReference>
<evidence type="ECO:0008006" key="4">
    <source>
        <dbReference type="Google" id="ProtNLM"/>
    </source>
</evidence>
<organism evidence="2 3">
    <name type="scientific">Silvanigrella paludirubra</name>
    <dbReference type="NCBI Taxonomy" id="2499159"/>
    <lineage>
        <taxon>Bacteria</taxon>
        <taxon>Pseudomonadati</taxon>
        <taxon>Bdellovibrionota</taxon>
        <taxon>Oligoflexia</taxon>
        <taxon>Silvanigrellales</taxon>
        <taxon>Silvanigrellaceae</taxon>
        <taxon>Silvanigrella</taxon>
    </lineage>
</organism>
<dbReference type="OrthoDB" id="5290481at2"/>
<dbReference type="InterPro" id="IPR023214">
    <property type="entry name" value="HAD_sf"/>
</dbReference>